<keyword evidence="2" id="KW-1185">Reference proteome</keyword>
<dbReference type="OrthoDB" id="428525at2759"/>
<organism evidence="1 2">
    <name type="scientific">Musa troglodytarum</name>
    <name type="common">fe'i banana</name>
    <dbReference type="NCBI Taxonomy" id="320322"/>
    <lineage>
        <taxon>Eukaryota</taxon>
        <taxon>Viridiplantae</taxon>
        <taxon>Streptophyta</taxon>
        <taxon>Embryophyta</taxon>
        <taxon>Tracheophyta</taxon>
        <taxon>Spermatophyta</taxon>
        <taxon>Magnoliopsida</taxon>
        <taxon>Liliopsida</taxon>
        <taxon>Zingiberales</taxon>
        <taxon>Musaceae</taxon>
        <taxon>Musa</taxon>
    </lineage>
</organism>
<proteinExistence type="predicted"/>
<sequence length="121" mass="13287">MLSNHLHNGIQTAMVVWSRVPSSEEGEAAEVEFASRSHGGTDAESLDYELVENYAYRKEQTVRLMLVYAGYNADKSVHVEKPAYVESVLYICCCGCGGKICNELESDHSATMELSSTSGRS</sequence>
<dbReference type="EMBL" id="CP097510">
    <property type="protein sequence ID" value="URE29192.1"/>
    <property type="molecule type" value="Genomic_DNA"/>
</dbReference>
<protein>
    <submittedName>
        <fullName evidence="1">Chloride channel</fullName>
    </submittedName>
</protein>
<dbReference type="AlphaFoldDB" id="A0A9E7HFG5"/>
<evidence type="ECO:0000313" key="1">
    <source>
        <dbReference type="EMBL" id="URE29192.1"/>
    </source>
</evidence>
<accession>A0A9E7HFG5</accession>
<gene>
    <name evidence="1" type="ORF">MUK42_33080</name>
</gene>
<name>A0A9E7HFG5_9LILI</name>
<evidence type="ECO:0000313" key="2">
    <source>
        <dbReference type="Proteomes" id="UP001055439"/>
    </source>
</evidence>
<dbReference type="Proteomes" id="UP001055439">
    <property type="component" value="Chromosome 8"/>
</dbReference>
<reference evidence="1" key="1">
    <citation type="submission" date="2022-05" db="EMBL/GenBank/DDBJ databases">
        <title>The Musa troglodytarum L. genome provides insights into the mechanism of non-climacteric behaviour and enrichment of carotenoids.</title>
        <authorList>
            <person name="Wang J."/>
        </authorList>
    </citation>
    <scope>NUCLEOTIDE SEQUENCE</scope>
    <source>
        <tissue evidence="1">Leaf</tissue>
    </source>
</reference>